<feature type="region of interest" description="Disordered" evidence="1">
    <location>
        <begin position="1"/>
        <end position="58"/>
    </location>
</feature>
<dbReference type="Pfam" id="PF11373">
    <property type="entry name" value="DUF3175"/>
    <property type="match status" value="1"/>
</dbReference>
<evidence type="ECO:0000313" key="2">
    <source>
        <dbReference type="EMBL" id="GLR85854.1"/>
    </source>
</evidence>
<gene>
    <name evidence="2" type="ORF">GCM10007857_25650</name>
</gene>
<dbReference type="InterPro" id="IPR021513">
    <property type="entry name" value="Phage_RSL1_Orf186"/>
</dbReference>
<evidence type="ECO:0000313" key="3">
    <source>
        <dbReference type="Proteomes" id="UP001156905"/>
    </source>
</evidence>
<evidence type="ECO:0008006" key="4">
    <source>
        <dbReference type="Google" id="ProtNLM"/>
    </source>
</evidence>
<accession>A0ABQ6AUD6</accession>
<feature type="compositionally biased region" description="Basic and acidic residues" evidence="1">
    <location>
        <begin position="44"/>
        <end position="58"/>
    </location>
</feature>
<name>A0ABQ6AUD6_9BRAD</name>
<reference evidence="3" key="1">
    <citation type="journal article" date="2019" name="Int. J. Syst. Evol. Microbiol.">
        <title>The Global Catalogue of Microorganisms (GCM) 10K type strain sequencing project: providing services to taxonomists for standard genome sequencing and annotation.</title>
        <authorList>
            <consortium name="The Broad Institute Genomics Platform"/>
            <consortium name="The Broad Institute Genome Sequencing Center for Infectious Disease"/>
            <person name="Wu L."/>
            <person name="Ma J."/>
        </authorList>
    </citation>
    <scope>NUCLEOTIDE SEQUENCE [LARGE SCALE GENOMIC DNA]</scope>
    <source>
        <strain evidence="3">NBRC 102520</strain>
    </source>
</reference>
<feature type="compositionally biased region" description="Basic residues" evidence="1">
    <location>
        <begin position="1"/>
        <end position="42"/>
    </location>
</feature>
<dbReference type="RefSeq" id="WP_284265534.1">
    <property type="nucleotide sequence ID" value="NZ_BSOW01000007.1"/>
</dbReference>
<proteinExistence type="predicted"/>
<dbReference type="Proteomes" id="UP001156905">
    <property type="component" value="Unassembled WGS sequence"/>
</dbReference>
<organism evidence="2 3">
    <name type="scientific">Bradyrhizobium iriomotense</name>
    <dbReference type="NCBI Taxonomy" id="441950"/>
    <lineage>
        <taxon>Bacteria</taxon>
        <taxon>Pseudomonadati</taxon>
        <taxon>Pseudomonadota</taxon>
        <taxon>Alphaproteobacteria</taxon>
        <taxon>Hyphomicrobiales</taxon>
        <taxon>Nitrobacteraceae</taxon>
        <taxon>Bradyrhizobium</taxon>
    </lineage>
</organism>
<comment type="caution">
    <text evidence="2">The sequence shown here is derived from an EMBL/GenBank/DDBJ whole genome shotgun (WGS) entry which is preliminary data.</text>
</comment>
<dbReference type="EMBL" id="BSOW01000007">
    <property type="protein sequence ID" value="GLR85854.1"/>
    <property type="molecule type" value="Genomic_DNA"/>
</dbReference>
<sequence>MAQVRKSTHSRKTAKRKAAHRTSSRTRRHPGSRKTSARKISKRAAPERWSQRVTKESDALDLKRGVFKQTSPKRIAASLKRSAEHSRRRKSGAYRSALSMLTFYINRAGKTLPKTQRTRLERAKVELKRAFGRE</sequence>
<evidence type="ECO:0000256" key="1">
    <source>
        <dbReference type="SAM" id="MobiDB-lite"/>
    </source>
</evidence>
<protein>
    <recommendedName>
        <fullName evidence="4">DUF3175 domain-containing protein</fullName>
    </recommendedName>
</protein>
<keyword evidence="3" id="KW-1185">Reference proteome</keyword>